<feature type="region of interest" description="Disordered" evidence="1">
    <location>
        <begin position="474"/>
        <end position="498"/>
    </location>
</feature>
<dbReference type="Pfam" id="PF12146">
    <property type="entry name" value="Hydrolase_4"/>
    <property type="match status" value="1"/>
</dbReference>
<feature type="region of interest" description="Disordered" evidence="1">
    <location>
        <begin position="1"/>
        <end position="55"/>
    </location>
</feature>
<gene>
    <name evidence="3" type="ORF">EGYM00163_LOCUS29665</name>
</gene>
<dbReference type="AlphaFoldDB" id="A0A7S4LBI9"/>
<feature type="compositionally biased region" description="Low complexity" evidence="1">
    <location>
        <begin position="9"/>
        <end position="26"/>
    </location>
</feature>
<evidence type="ECO:0000259" key="2">
    <source>
        <dbReference type="Pfam" id="PF12146"/>
    </source>
</evidence>
<dbReference type="PRINTS" id="PR00111">
    <property type="entry name" value="ABHYDROLASE"/>
</dbReference>
<feature type="domain" description="Serine aminopeptidase S33" evidence="2">
    <location>
        <begin position="133"/>
        <end position="223"/>
    </location>
</feature>
<feature type="compositionally biased region" description="Low complexity" evidence="1">
    <location>
        <begin position="39"/>
        <end position="55"/>
    </location>
</feature>
<evidence type="ECO:0000313" key="3">
    <source>
        <dbReference type="EMBL" id="CAE0818497.1"/>
    </source>
</evidence>
<dbReference type="PANTHER" id="PTHR43358:SF4">
    <property type="entry name" value="ALPHA_BETA HYDROLASE FOLD-1 DOMAIN-CONTAINING PROTEIN"/>
    <property type="match status" value="1"/>
</dbReference>
<dbReference type="EMBL" id="HBJA01085177">
    <property type="protein sequence ID" value="CAE0818497.1"/>
    <property type="molecule type" value="Transcribed_RNA"/>
</dbReference>
<feature type="region of interest" description="Disordered" evidence="1">
    <location>
        <begin position="219"/>
        <end position="238"/>
    </location>
</feature>
<feature type="compositionally biased region" description="Low complexity" evidence="1">
    <location>
        <begin position="434"/>
        <end position="445"/>
    </location>
</feature>
<dbReference type="Gene3D" id="3.40.50.1820">
    <property type="entry name" value="alpha/beta hydrolase"/>
    <property type="match status" value="1"/>
</dbReference>
<reference evidence="3" key="1">
    <citation type="submission" date="2021-01" db="EMBL/GenBank/DDBJ databases">
        <authorList>
            <person name="Corre E."/>
            <person name="Pelletier E."/>
            <person name="Niang G."/>
            <person name="Scheremetjew M."/>
            <person name="Finn R."/>
            <person name="Kale V."/>
            <person name="Holt S."/>
            <person name="Cochrane G."/>
            <person name="Meng A."/>
            <person name="Brown T."/>
            <person name="Cohen L."/>
        </authorList>
    </citation>
    <scope>NUCLEOTIDE SEQUENCE</scope>
    <source>
        <strain evidence="3">CCMP1594</strain>
    </source>
</reference>
<feature type="compositionally biased region" description="Basic and acidic residues" evidence="1">
    <location>
        <begin position="28"/>
        <end position="38"/>
    </location>
</feature>
<dbReference type="InterPro" id="IPR029058">
    <property type="entry name" value="AB_hydrolase_fold"/>
</dbReference>
<evidence type="ECO:0000256" key="1">
    <source>
        <dbReference type="SAM" id="MobiDB-lite"/>
    </source>
</evidence>
<dbReference type="InterPro" id="IPR052920">
    <property type="entry name" value="DNA-binding_regulatory"/>
</dbReference>
<accession>A0A7S4LBI9</accession>
<proteinExistence type="predicted"/>
<dbReference type="InterPro" id="IPR000073">
    <property type="entry name" value="AB_hydrolase_1"/>
</dbReference>
<dbReference type="InterPro" id="IPR022742">
    <property type="entry name" value="Hydrolase_4"/>
</dbReference>
<dbReference type="SUPFAM" id="SSF53474">
    <property type="entry name" value="alpha/beta-Hydrolases"/>
    <property type="match status" value="1"/>
</dbReference>
<protein>
    <recommendedName>
        <fullName evidence="2">Serine aminopeptidase S33 domain-containing protein</fullName>
    </recommendedName>
</protein>
<organism evidence="3">
    <name type="scientific">Eutreptiella gymnastica</name>
    <dbReference type="NCBI Taxonomy" id="73025"/>
    <lineage>
        <taxon>Eukaryota</taxon>
        <taxon>Discoba</taxon>
        <taxon>Euglenozoa</taxon>
        <taxon>Euglenida</taxon>
        <taxon>Spirocuta</taxon>
        <taxon>Euglenophyceae</taxon>
        <taxon>Eutreptiales</taxon>
        <taxon>Eutreptiaceae</taxon>
        <taxon>Eutreptiella</taxon>
    </lineage>
</organism>
<name>A0A7S4LBI9_9EUGL</name>
<dbReference type="PANTHER" id="PTHR43358">
    <property type="entry name" value="ALPHA/BETA-HYDROLASE"/>
    <property type="match status" value="1"/>
</dbReference>
<sequence>MVCLVMGGSSSSTKKAESSPSPSPKSSKSKDDASERRSASAPQASSSYGSSQPPRVSYSEMVKQFYDALVKSIIRPPRAQYSMRDLGPTKFSYCGRQHHRRDFQLVNARGMALQVSHWEPVPAERPAPKLPCVVYMHGNSSSRAEGMDILCCCLARGLTVVALDFSGSGRSEGEYVSLGYFEKQDLETVVSHLKNDEGVSAVAAWGHSMGAATALFHAAQHSPSTPTDPPPLPNAEEPKEDLSLAGIVVDSTFTDLETLAHELVKDGKLLPMFVPSVVVGGALRMIRGTVQKKAGFDIKALSPIKGAPKCTTPMLIGHGRNDEFIPLHHGQAVYDKYGGPKEANWFDGDHNSLRPSAFLNAGAKFLCEAMAVPAALAAPSPPPRRGRLPWLSGTGARIPFHLMANPAADVELEAALRDSVQDSQRGRGANNTIQQQLEQQRQQQQAAGDPRVPEPAAAEDDIVRKLTELGFTEAEASEASKHHDTTEGAVAYLLEKKG</sequence>
<feature type="region of interest" description="Disordered" evidence="1">
    <location>
        <begin position="419"/>
        <end position="461"/>
    </location>
</feature>